<dbReference type="GO" id="GO:0020037">
    <property type="term" value="F:heme binding"/>
    <property type="evidence" value="ECO:0007669"/>
    <property type="project" value="InterPro"/>
</dbReference>
<sequence>MEYIHVPLRHLPSSIVQQLAVALLCVIVARHWFLAVREEKRINRLGGHAHRFRSILPTNVFSGLHFLTSITSHALRDQNLKFMHNAFLRAGQGKQNPYTFEVSLLGDRTLFTSDPDNIRSMLATQFAEFGKGSRFRKDWFDLMGNSIFNVDGNDWHESRRRLRPLFTRQRVSDLASFERHVQVMLPMLAGGRTVNVKDILSRLALDVSADFSLGRDVGSLARNDDDGVFVAFERIRHTQSLIERLAALNFLVPRRQFRKDLAALDGFMKPSIDEALAMSPKELEDMDKKDHGYKLIHACVSTSRDARYLRDEMMSILIAGRDTTATTMAWMFYELARNPAVLADLREEIKTTVGVGPEAREPTFQDLKSMRFCTCIINETLRLYPNAPFNIRTALKDTSLPRGGGPDGNGRVGVPAGTQVIYSTHILQLRGDLNTFDHAPAHEFFPRRWLNWAPNPWTYIPFNGGPRICIGQQMALTEMAYVLVRVFQRYRGVQLRTAPGDIPAFETGWMRRTGDVEPVEKFAQSRLQMASEITLAPRGAVDLSFVE</sequence>
<feature type="transmembrane region" description="Helical" evidence="13">
    <location>
        <begin position="55"/>
        <end position="75"/>
    </location>
</feature>
<dbReference type="GO" id="GO:0005506">
    <property type="term" value="F:iron ion binding"/>
    <property type="evidence" value="ECO:0007669"/>
    <property type="project" value="InterPro"/>
</dbReference>
<dbReference type="InterPro" id="IPR047146">
    <property type="entry name" value="Cyt_P450_E_CYP52_fungi"/>
</dbReference>
<gene>
    <name evidence="14" type="ORF">LX32DRAFT_677887</name>
</gene>
<dbReference type="PANTHER" id="PTHR24287">
    <property type="entry name" value="P450, PUTATIVE (EUROFUNG)-RELATED"/>
    <property type="match status" value="1"/>
</dbReference>
<keyword evidence="15" id="KW-1185">Reference proteome</keyword>
<dbReference type="SUPFAM" id="SSF48264">
    <property type="entry name" value="Cytochrome P450"/>
    <property type="match status" value="1"/>
</dbReference>
<dbReference type="GO" id="GO:0016020">
    <property type="term" value="C:membrane"/>
    <property type="evidence" value="ECO:0007669"/>
    <property type="project" value="UniProtKB-SubCell"/>
</dbReference>
<evidence type="ECO:0000256" key="1">
    <source>
        <dbReference type="ARBA" id="ARBA00001971"/>
    </source>
</evidence>
<dbReference type="GO" id="GO:0004497">
    <property type="term" value="F:monooxygenase activity"/>
    <property type="evidence" value="ECO:0007669"/>
    <property type="project" value="UniProtKB-KW"/>
</dbReference>
<organism evidence="14 15">
    <name type="scientific">Colletotrichum zoysiae</name>
    <dbReference type="NCBI Taxonomy" id="1216348"/>
    <lineage>
        <taxon>Eukaryota</taxon>
        <taxon>Fungi</taxon>
        <taxon>Dikarya</taxon>
        <taxon>Ascomycota</taxon>
        <taxon>Pezizomycotina</taxon>
        <taxon>Sordariomycetes</taxon>
        <taxon>Hypocreomycetidae</taxon>
        <taxon>Glomerellales</taxon>
        <taxon>Glomerellaceae</taxon>
        <taxon>Colletotrichum</taxon>
        <taxon>Colletotrichum graminicola species complex</taxon>
    </lineage>
</organism>
<reference evidence="14" key="1">
    <citation type="submission" date="2021-06" db="EMBL/GenBank/DDBJ databases">
        <title>Comparative genomics, transcriptomics and evolutionary studies reveal genomic signatures of adaptation to plant cell wall in hemibiotrophic fungi.</title>
        <authorList>
            <consortium name="DOE Joint Genome Institute"/>
            <person name="Baroncelli R."/>
            <person name="Diaz J.F."/>
            <person name="Benocci T."/>
            <person name="Peng M."/>
            <person name="Battaglia E."/>
            <person name="Haridas S."/>
            <person name="Andreopoulos W."/>
            <person name="Labutti K."/>
            <person name="Pangilinan J."/>
            <person name="Floch G.L."/>
            <person name="Makela M.R."/>
            <person name="Henrissat B."/>
            <person name="Grigoriev I.V."/>
            <person name="Crouch J.A."/>
            <person name="De Vries R.P."/>
            <person name="Sukno S.A."/>
            <person name="Thon M.R."/>
        </authorList>
    </citation>
    <scope>NUCLEOTIDE SEQUENCE</scope>
    <source>
        <strain evidence="14">MAFF235873</strain>
    </source>
</reference>
<keyword evidence="10 13" id="KW-0472">Membrane</keyword>
<evidence type="ECO:0000256" key="6">
    <source>
        <dbReference type="ARBA" id="ARBA00022989"/>
    </source>
</evidence>
<dbReference type="Pfam" id="PF00067">
    <property type="entry name" value="p450"/>
    <property type="match status" value="1"/>
</dbReference>
<dbReference type="Gene3D" id="1.10.630.10">
    <property type="entry name" value="Cytochrome P450"/>
    <property type="match status" value="1"/>
</dbReference>
<evidence type="ECO:0000256" key="8">
    <source>
        <dbReference type="ARBA" id="ARBA00023004"/>
    </source>
</evidence>
<comment type="cofactor">
    <cofactor evidence="1 11">
        <name>heme</name>
        <dbReference type="ChEBI" id="CHEBI:30413"/>
    </cofactor>
</comment>
<proteinExistence type="inferred from homology"/>
<keyword evidence="6 13" id="KW-1133">Transmembrane helix</keyword>
<evidence type="ECO:0000256" key="13">
    <source>
        <dbReference type="SAM" id="Phobius"/>
    </source>
</evidence>
<dbReference type="Proteomes" id="UP001232148">
    <property type="component" value="Unassembled WGS sequence"/>
</dbReference>
<dbReference type="GO" id="GO:0016705">
    <property type="term" value="F:oxidoreductase activity, acting on paired donors, with incorporation or reduction of molecular oxygen"/>
    <property type="evidence" value="ECO:0007669"/>
    <property type="project" value="InterPro"/>
</dbReference>
<dbReference type="PANTHER" id="PTHR24287:SF5">
    <property type="entry name" value="P450, PUTATIVE (EUROFUNG)-RELATED"/>
    <property type="match status" value="1"/>
</dbReference>
<evidence type="ECO:0000256" key="9">
    <source>
        <dbReference type="ARBA" id="ARBA00023033"/>
    </source>
</evidence>
<dbReference type="PRINTS" id="PR00463">
    <property type="entry name" value="EP450I"/>
</dbReference>
<dbReference type="InterPro" id="IPR002401">
    <property type="entry name" value="Cyt_P450_E_grp-I"/>
</dbReference>
<feature type="transmembrane region" description="Helical" evidence="13">
    <location>
        <begin position="15"/>
        <end position="34"/>
    </location>
</feature>
<evidence type="ECO:0000256" key="11">
    <source>
        <dbReference type="PIRSR" id="PIRSR602401-1"/>
    </source>
</evidence>
<dbReference type="InterPro" id="IPR036396">
    <property type="entry name" value="Cyt_P450_sf"/>
</dbReference>
<comment type="subcellular location">
    <subcellularLocation>
        <location evidence="2">Membrane</location>
        <topology evidence="2">Single-pass membrane protein</topology>
    </subcellularLocation>
</comment>
<evidence type="ECO:0000256" key="4">
    <source>
        <dbReference type="ARBA" id="ARBA00022692"/>
    </source>
</evidence>
<dbReference type="InterPro" id="IPR001128">
    <property type="entry name" value="Cyt_P450"/>
</dbReference>
<comment type="caution">
    <text evidence="14">The sequence shown here is derived from an EMBL/GenBank/DDBJ whole genome shotgun (WGS) entry which is preliminary data.</text>
</comment>
<comment type="similarity">
    <text evidence="3 12">Belongs to the cytochrome P450 family.</text>
</comment>
<dbReference type="EMBL" id="MU843122">
    <property type="protein sequence ID" value="KAK2021246.1"/>
    <property type="molecule type" value="Genomic_DNA"/>
</dbReference>
<accession>A0AAD9H3Q1</accession>
<evidence type="ECO:0000256" key="3">
    <source>
        <dbReference type="ARBA" id="ARBA00010617"/>
    </source>
</evidence>
<feature type="binding site" description="axial binding residue" evidence="11">
    <location>
        <position position="469"/>
    </location>
    <ligand>
        <name>heme</name>
        <dbReference type="ChEBI" id="CHEBI:30413"/>
    </ligand>
    <ligandPart>
        <name>Fe</name>
        <dbReference type="ChEBI" id="CHEBI:18248"/>
    </ligandPart>
</feature>
<name>A0AAD9H3Q1_9PEZI</name>
<evidence type="ECO:0000313" key="14">
    <source>
        <dbReference type="EMBL" id="KAK2021246.1"/>
    </source>
</evidence>
<dbReference type="AlphaFoldDB" id="A0AAD9H3Q1"/>
<evidence type="ECO:0000256" key="7">
    <source>
        <dbReference type="ARBA" id="ARBA00023002"/>
    </source>
</evidence>
<keyword evidence="5 11" id="KW-0479">Metal-binding</keyword>
<protein>
    <submittedName>
        <fullName evidence="14">Cytochrome P450</fullName>
    </submittedName>
</protein>
<evidence type="ECO:0000256" key="2">
    <source>
        <dbReference type="ARBA" id="ARBA00004167"/>
    </source>
</evidence>
<evidence type="ECO:0000256" key="5">
    <source>
        <dbReference type="ARBA" id="ARBA00022723"/>
    </source>
</evidence>
<evidence type="ECO:0000256" key="10">
    <source>
        <dbReference type="ARBA" id="ARBA00023136"/>
    </source>
</evidence>
<dbReference type="InterPro" id="IPR017972">
    <property type="entry name" value="Cyt_P450_CS"/>
</dbReference>
<keyword evidence="8 11" id="KW-0408">Iron</keyword>
<keyword evidence="4 13" id="KW-0812">Transmembrane</keyword>
<keyword evidence="7 12" id="KW-0560">Oxidoreductase</keyword>
<dbReference type="PROSITE" id="PS00086">
    <property type="entry name" value="CYTOCHROME_P450"/>
    <property type="match status" value="1"/>
</dbReference>
<keyword evidence="11 12" id="KW-0349">Heme</keyword>
<keyword evidence="9 12" id="KW-0503">Monooxygenase</keyword>
<evidence type="ECO:0000256" key="12">
    <source>
        <dbReference type="RuleBase" id="RU000461"/>
    </source>
</evidence>
<dbReference type="PRINTS" id="PR00385">
    <property type="entry name" value="P450"/>
</dbReference>
<evidence type="ECO:0000313" key="15">
    <source>
        <dbReference type="Proteomes" id="UP001232148"/>
    </source>
</evidence>
<dbReference type="CDD" id="cd11063">
    <property type="entry name" value="CYP52"/>
    <property type="match status" value="1"/>
</dbReference>